<dbReference type="PANTHER" id="PTHR43132:SF2">
    <property type="entry name" value="ARSENICAL RESISTANCE OPERON REPRESSOR ARSR-RELATED"/>
    <property type="match status" value="1"/>
</dbReference>
<dbReference type="InterPro" id="IPR011991">
    <property type="entry name" value="ArsR-like_HTH"/>
</dbReference>
<evidence type="ECO:0000256" key="3">
    <source>
        <dbReference type="ARBA" id="ARBA00023163"/>
    </source>
</evidence>
<evidence type="ECO:0000256" key="2">
    <source>
        <dbReference type="ARBA" id="ARBA00023125"/>
    </source>
</evidence>
<dbReference type="RefSeq" id="WP_386755123.1">
    <property type="nucleotide sequence ID" value="NZ_JBHSNM010000003.1"/>
</dbReference>
<dbReference type="Gene3D" id="1.10.10.10">
    <property type="entry name" value="Winged helix-like DNA-binding domain superfamily/Winged helix DNA-binding domain"/>
    <property type="match status" value="1"/>
</dbReference>
<dbReference type="InterPro" id="IPR036388">
    <property type="entry name" value="WH-like_DNA-bd_sf"/>
</dbReference>
<sequence length="113" mass="11897">METPAALSALSALSHDSRLAAFRRLVQAGPAGLSVGELREHLDLPPATLSAHLNVLRAAALVEDQREGRVIRVRANYGQMNALLAYLTENCCAGADDCGPASSCTPKKTGARK</sequence>
<keyword evidence="6" id="KW-1185">Reference proteome</keyword>
<dbReference type="Pfam" id="PF12840">
    <property type="entry name" value="HTH_20"/>
    <property type="match status" value="1"/>
</dbReference>
<proteinExistence type="predicted"/>
<reference evidence="6" key="1">
    <citation type="journal article" date="2019" name="Int. J. Syst. Evol. Microbiol.">
        <title>The Global Catalogue of Microorganisms (GCM) 10K type strain sequencing project: providing services to taxonomists for standard genome sequencing and annotation.</title>
        <authorList>
            <consortium name="The Broad Institute Genomics Platform"/>
            <consortium name="The Broad Institute Genome Sequencing Center for Infectious Disease"/>
            <person name="Wu L."/>
            <person name="Ma J."/>
        </authorList>
    </citation>
    <scope>NUCLEOTIDE SEQUENCE [LARGE SCALE GENOMIC DNA]</scope>
    <source>
        <strain evidence="6">KACC 11407</strain>
    </source>
</reference>
<dbReference type="InterPro" id="IPR036390">
    <property type="entry name" value="WH_DNA-bd_sf"/>
</dbReference>
<gene>
    <name evidence="5" type="ORF">ACFPN1_11475</name>
</gene>
<dbReference type="EMBL" id="JBHSNM010000003">
    <property type="protein sequence ID" value="MFC5570681.1"/>
    <property type="molecule type" value="Genomic_DNA"/>
</dbReference>
<keyword evidence="2" id="KW-0238">DNA-binding</keyword>
<accession>A0ABW0SP89</accession>
<organism evidence="5 6">
    <name type="scientific">Lysobacter yangpyeongensis</name>
    <dbReference type="NCBI Taxonomy" id="346182"/>
    <lineage>
        <taxon>Bacteria</taxon>
        <taxon>Pseudomonadati</taxon>
        <taxon>Pseudomonadota</taxon>
        <taxon>Gammaproteobacteria</taxon>
        <taxon>Lysobacterales</taxon>
        <taxon>Lysobacteraceae</taxon>
        <taxon>Lysobacter</taxon>
    </lineage>
</organism>
<dbReference type="NCBIfam" id="NF033788">
    <property type="entry name" value="HTH_metalloreg"/>
    <property type="match status" value="1"/>
</dbReference>
<dbReference type="InterPro" id="IPR051011">
    <property type="entry name" value="Metal_resp_trans_reg"/>
</dbReference>
<evidence type="ECO:0000259" key="4">
    <source>
        <dbReference type="PROSITE" id="PS50987"/>
    </source>
</evidence>
<evidence type="ECO:0000256" key="1">
    <source>
        <dbReference type="ARBA" id="ARBA00023015"/>
    </source>
</evidence>
<name>A0ABW0SP89_9GAMM</name>
<dbReference type="CDD" id="cd00090">
    <property type="entry name" value="HTH_ARSR"/>
    <property type="match status" value="1"/>
</dbReference>
<feature type="domain" description="HTH arsR-type" evidence="4">
    <location>
        <begin position="1"/>
        <end position="95"/>
    </location>
</feature>
<comment type="caution">
    <text evidence="5">The sequence shown here is derived from an EMBL/GenBank/DDBJ whole genome shotgun (WGS) entry which is preliminary data.</text>
</comment>
<dbReference type="SUPFAM" id="SSF46785">
    <property type="entry name" value="Winged helix' DNA-binding domain"/>
    <property type="match status" value="1"/>
</dbReference>
<evidence type="ECO:0000313" key="5">
    <source>
        <dbReference type="EMBL" id="MFC5570681.1"/>
    </source>
</evidence>
<dbReference type="Proteomes" id="UP001596036">
    <property type="component" value="Unassembled WGS sequence"/>
</dbReference>
<protein>
    <submittedName>
        <fullName evidence="5">ArsR/SmtB family transcription factor</fullName>
    </submittedName>
</protein>
<dbReference type="SMART" id="SM00418">
    <property type="entry name" value="HTH_ARSR"/>
    <property type="match status" value="1"/>
</dbReference>
<keyword evidence="3" id="KW-0804">Transcription</keyword>
<keyword evidence="1" id="KW-0805">Transcription regulation</keyword>
<dbReference type="InterPro" id="IPR001845">
    <property type="entry name" value="HTH_ArsR_DNA-bd_dom"/>
</dbReference>
<dbReference type="PROSITE" id="PS50987">
    <property type="entry name" value="HTH_ARSR_2"/>
    <property type="match status" value="1"/>
</dbReference>
<dbReference type="PANTHER" id="PTHR43132">
    <property type="entry name" value="ARSENICAL RESISTANCE OPERON REPRESSOR ARSR-RELATED"/>
    <property type="match status" value="1"/>
</dbReference>
<evidence type="ECO:0000313" key="6">
    <source>
        <dbReference type="Proteomes" id="UP001596036"/>
    </source>
</evidence>